<sequence>MGDSHSEPSKPRLKAVGLRGPYFPLLSPEELVELLLDRLDFSAIAVDDTIYKAGKMPCKPCPTGTACSKLGGLCEATATP</sequence>
<evidence type="ECO:0000313" key="2">
    <source>
        <dbReference type="Proteomes" id="UP000054047"/>
    </source>
</evidence>
<dbReference type="Proteomes" id="UP000054047">
    <property type="component" value="Unassembled WGS sequence"/>
</dbReference>
<evidence type="ECO:0000313" key="1">
    <source>
        <dbReference type="EMBL" id="KIH47995.1"/>
    </source>
</evidence>
<dbReference type="EMBL" id="KN763598">
    <property type="protein sequence ID" value="KIH47995.1"/>
    <property type="molecule type" value="Genomic_DNA"/>
</dbReference>
<accession>A0A0C2FHE7</accession>
<reference evidence="1 2" key="1">
    <citation type="submission" date="2013-12" db="EMBL/GenBank/DDBJ databases">
        <title>Draft genome of the parsitic nematode Ancylostoma duodenale.</title>
        <authorList>
            <person name="Mitreva M."/>
        </authorList>
    </citation>
    <scope>NUCLEOTIDE SEQUENCE [LARGE SCALE GENOMIC DNA]</scope>
    <source>
        <strain evidence="1 2">Zhejiang</strain>
    </source>
</reference>
<organism evidence="1 2">
    <name type="scientific">Ancylostoma duodenale</name>
    <dbReference type="NCBI Taxonomy" id="51022"/>
    <lineage>
        <taxon>Eukaryota</taxon>
        <taxon>Metazoa</taxon>
        <taxon>Ecdysozoa</taxon>
        <taxon>Nematoda</taxon>
        <taxon>Chromadorea</taxon>
        <taxon>Rhabditida</taxon>
        <taxon>Rhabditina</taxon>
        <taxon>Rhabditomorpha</taxon>
        <taxon>Strongyloidea</taxon>
        <taxon>Ancylostomatidae</taxon>
        <taxon>Ancylostomatinae</taxon>
        <taxon>Ancylostoma</taxon>
    </lineage>
</organism>
<gene>
    <name evidence="1" type="ORF">ANCDUO_21940</name>
</gene>
<protein>
    <submittedName>
        <fullName evidence="1">Uncharacterized protein</fullName>
    </submittedName>
</protein>
<proteinExistence type="predicted"/>
<keyword evidence="2" id="KW-1185">Reference proteome</keyword>
<dbReference type="AlphaFoldDB" id="A0A0C2FHE7"/>
<name>A0A0C2FHE7_9BILA</name>